<keyword evidence="4" id="KW-0689">Ribosomal protein</keyword>
<dbReference type="Gene3D" id="3.40.630.30">
    <property type="match status" value="1"/>
</dbReference>
<dbReference type="EMBL" id="FTOA01000003">
    <property type="protein sequence ID" value="SIS71849.1"/>
    <property type="molecule type" value="Genomic_DNA"/>
</dbReference>
<organism evidence="4 5">
    <name type="scientific">Insolitispirillum peregrinum</name>
    <dbReference type="NCBI Taxonomy" id="80876"/>
    <lineage>
        <taxon>Bacteria</taxon>
        <taxon>Pseudomonadati</taxon>
        <taxon>Pseudomonadota</taxon>
        <taxon>Alphaproteobacteria</taxon>
        <taxon>Rhodospirillales</taxon>
        <taxon>Novispirillaceae</taxon>
        <taxon>Insolitispirillum</taxon>
    </lineage>
</organism>
<dbReference type="GO" id="GO:0016747">
    <property type="term" value="F:acyltransferase activity, transferring groups other than amino-acyl groups"/>
    <property type="evidence" value="ECO:0007669"/>
    <property type="project" value="InterPro"/>
</dbReference>
<protein>
    <submittedName>
        <fullName evidence="4">Ribosomal protein S18 acetylase RimI</fullName>
    </submittedName>
</protein>
<dbReference type="PROSITE" id="PS51186">
    <property type="entry name" value="GNAT"/>
    <property type="match status" value="1"/>
</dbReference>
<name>A0A1N7LDE9_9PROT</name>
<dbReference type="InterPro" id="IPR016181">
    <property type="entry name" value="Acyl_CoA_acyltransferase"/>
</dbReference>
<dbReference type="Pfam" id="PF00583">
    <property type="entry name" value="Acetyltransf_1"/>
    <property type="match status" value="1"/>
</dbReference>
<sequence length="192" mass="21175">MSVMAGHLSGKGKAFGFPSPARPAERGAILRIAGWRLRPATRKDEGFLRTLYASLRAEELRPSGWSDQARADFCTSQFDLQHADWTRRYPLAQFLVIMDGERRIGRLYVDLSSSVVRLIDIGLLPDWQGKGIGSAVLRALQERAQAVGGQVGLSVLDDNLRALALYQRAGFVVSGQTGMHWQMVWQPAPLGA</sequence>
<accession>A0A1N7LDE9</accession>
<evidence type="ECO:0000256" key="1">
    <source>
        <dbReference type="ARBA" id="ARBA00022679"/>
    </source>
</evidence>
<keyword evidence="5" id="KW-1185">Reference proteome</keyword>
<dbReference type="RefSeq" id="WP_175617030.1">
    <property type="nucleotide sequence ID" value="NZ_FTOA01000003.1"/>
</dbReference>
<keyword evidence="1" id="KW-0808">Transferase</keyword>
<evidence type="ECO:0000256" key="2">
    <source>
        <dbReference type="ARBA" id="ARBA00023315"/>
    </source>
</evidence>
<dbReference type="PANTHER" id="PTHR43877">
    <property type="entry name" value="AMINOALKYLPHOSPHONATE N-ACETYLTRANSFERASE-RELATED-RELATED"/>
    <property type="match status" value="1"/>
</dbReference>
<keyword evidence="2" id="KW-0012">Acyltransferase</keyword>
<reference evidence="4 5" key="1">
    <citation type="submission" date="2017-01" db="EMBL/GenBank/DDBJ databases">
        <authorList>
            <person name="Mah S.A."/>
            <person name="Swanson W.J."/>
            <person name="Moy G.W."/>
            <person name="Vacquier V.D."/>
        </authorList>
    </citation>
    <scope>NUCLEOTIDE SEQUENCE [LARGE SCALE GENOMIC DNA]</scope>
    <source>
        <strain evidence="4 5">DSM 11589</strain>
    </source>
</reference>
<evidence type="ECO:0000313" key="4">
    <source>
        <dbReference type="EMBL" id="SIS71849.1"/>
    </source>
</evidence>
<proteinExistence type="predicted"/>
<feature type="domain" description="N-acetyltransferase" evidence="3">
    <location>
        <begin position="35"/>
        <end position="192"/>
    </location>
</feature>
<dbReference type="CDD" id="cd04301">
    <property type="entry name" value="NAT_SF"/>
    <property type="match status" value="1"/>
</dbReference>
<evidence type="ECO:0000259" key="3">
    <source>
        <dbReference type="PROSITE" id="PS51186"/>
    </source>
</evidence>
<dbReference type="InterPro" id="IPR050832">
    <property type="entry name" value="Bact_Acetyltransf"/>
</dbReference>
<dbReference type="AlphaFoldDB" id="A0A1N7LDE9"/>
<dbReference type="STRING" id="80876.SAMN05421779_103261"/>
<gene>
    <name evidence="4" type="ORF">SAMN05421779_103261</name>
</gene>
<dbReference type="Proteomes" id="UP000185678">
    <property type="component" value="Unassembled WGS sequence"/>
</dbReference>
<keyword evidence="4" id="KW-0687">Ribonucleoprotein</keyword>
<dbReference type="SUPFAM" id="SSF55729">
    <property type="entry name" value="Acyl-CoA N-acyltransferases (Nat)"/>
    <property type="match status" value="1"/>
</dbReference>
<dbReference type="InterPro" id="IPR000182">
    <property type="entry name" value="GNAT_dom"/>
</dbReference>
<dbReference type="GO" id="GO:0005840">
    <property type="term" value="C:ribosome"/>
    <property type="evidence" value="ECO:0007669"/>
    <property type="project" value="UniProtKB-KW"/>
</dbReference>
<evidence type="ECO:0000313" key="5">
    <source>
        <dbReference type="Proteomes" id="UP000185678"/>
    </source>
</evidence>